<feature type="transmembrane region" description="Helical" evidence="2">
    <location>
        <begin position="185"/>
        <end position="204"/>
    </location>
</feature>
<evidence type="ECO:0000313" key="3">
    <source>
        <dbReference type="EMBL" id="KUN76520.1"/>
    </source>
</evidence>
<evidence type="ECO:0000256" key="2">
    <source>
        <dbReference type="SAM" id="Phobius"/>
    </source>
</evidence>
<protein>
    <submittedName>
        <fullName evidence="3">Uncharacterized protein</fullName>
    </submittedName>
</protein>
<feature type="compositionally biased region" description="Low complexity" evidence="1">
    <location>
        <begin position="220"/>
        <end position="239"/>
    </location>
</feature>
<organism evidence="3 4">
    <name type="scientific">Streptomyces griseoruber</name>
    <dbReference type="NCBI Taxonomy" id="1943"/>
    <lineage>
        <taxon>Bacteria</taxon>
        <taxon>Bacillati</taxon>
        <taxon>Actinomycetota</taxon>
        <taxon>Actinomycetes</taxon>
        <taxon>Kitasatosporales</taxon>
        <taxon>Streptomycetaceae</taxon>
        <taxon>Streptomyces</taxon>
    </lineage>
</organism>
<comment type="caution">
    <text evidence="3">The sequence shown here is derived from an EMBL/GenBank/DDBJ whole genome shotgun (WGS) entry which is preliminary data.</text>
</comment>
<keyword evidence="2" id="KW-0812">Transmembrane</keyword>
<dbReference type="OrthoDB" id="3613228at2"/>
<dbReference type="Proteomes" id="UP000052982">
    <property type="component" value="Unassembled WGS sequence"/>
</dbReference>
<accession>A0A101SLU3</accession>
<dbReference type="EMBL" id="LMWW01000065">
    <property type="protein sequence ID" value="KUN76520.1"/>
    <property type="molecule type" value="Genomic_DNA"/>
</dbReference>
<gene>
    <name evidence="3" type="ORF">AQJ64_36660</name>
</gene>
<dbReference type="AlphaFoldDB" id="A0A101SLU3"/>
<feature type="region of interest" description="Disordered" evidence="1">
    <location>
        <begin position="213"/>
        <end position="239"/>
    </location>
</feature>
<evidence type="ECO:0000256" key="1">
    <source>
        <dbReference type="SAM" id="MobiDB-lite"/>
    </source>
</evidence>
<name>A0A101SLU3_9ACTN</name>
<evidence type="ECO:0000313" key="4">
    <source>
        <dbReference type="Proteomes" id="UP000052982"/>
    </source>
</evidence>
<feature type="transmembrane region" description="Helical" evidence="2">
    <location>
        <begin position="47"/>
        <end position="65"/>
    </location>
</feature>
<dbReference type="RefSeq" id="WP_055634006.1">
    <property type="nucleotide sequence ID" value="NZ_JBIRRP010000051.1"/>
</dbReference>
<sequence>MTITTSAAPPPTHNRPVALARGFLTGGVTGASLAAVVVGIVTENEPLIVGGACLLAVYVLIRHLAGLPRRAREAAVPPHLALAMIESLEAVGGETSDIPVKFDLTVAPDDAPAYRVEFTQDINLADLPDYRPRGILVVQYPPDRPLKVRIVKRPTPDWEERAASARLDSAPGPARASDPWEGCGATLVGFLGLLLGAALVVLLFRANLFDQDDSDTARPSVSSSSTSSSSTTTVSSASGTVALGPGQSFLDEGRLGRSVAALATGVDKQRALTVVVQERLLTVVFAPTGTQAASRLDLDSLPYDRVPALVKEATTTLGVGSPRTWQLTADRLTGAVALRISVTGSEGTAYLEADGQGKVVRRVPAGG</sequence>
<proteinExistence type="predicted"/>
<keyword evidence="2" id="KW-1133">Transmembrane helix</keyword>
<feature type="transmembrane region" description="Helical" evidence="2">
    <location>
        <begin position="23"/>
        <end position="41"/>
    </location>
</feature>
<keyword evidence="4" id="KW-1185">Reference proteome</keyword>
<dbReference type="STRING" id="1943.AQJ64_36660"/>
<reference evidence="3 4" key="1">
    <citation type="submission" date="2015-10" db="EMBL/GenBank/DDBJ databases">
        <title>Draft genome sequence of Streptomyces griseoruber DSM 40281, type strain for the species Streptomyces griseoruber.</title>
        <authorList>
            <person name="Ruckert C."/>
            <person name="Winkler A."/>
            <person name="Kalinowski J."/>
            <person name="Kampfer P."/>
            <person name="Glaeser S."/>
        </authorList>
    </citation>
    <scope>NUCLEOTIDE SEQUENCE [LARGE SCALE GENOMIC DNA]</scope>
    <source>
        <strain evidence="3 4">DSM 40281</strain>
    </source>
</reference>
<keyword evidence="2" id="KW-0472">Membrane</keyword>